<gene>
    <name evidence="3" type="primary">PGBD5</name>
    <name evidence="3" type="ORF">AWC38_SpisGene19332</name>
</gene>
<dbReference type="Proteomes" id="UP000225706">
    <property type="component" value="Unassembled WGS sequence"/>
</dbReference>
<dbReference type="AlphaFoldDB" id="A0A2B4RGW1"/>
<proteinExistence type="predicted"/>
<dbReference type="EMBL" id="LSMT01000550">
    <property type="protein sequence ID" value="PFX16396.1"/>
    <property type="molecule type" value="Genomic_DNA"/>
</dbReference>
<accession>A0A2B4RGW1</accession>
<feature type="region of interest" description="Disordered" evidence="1">
    <location>
        <begin position="1"/>
        <end position="62"/>
    </location>
</feature>
<evidence type="ECO:0000313" key="4">
    <source>
        <dbReference type="Proteomes" id="UP000225706"/>
    </source>
</evidence>
<dbReference type="Pfam" id="PF13843">
    <property type="entry name" value="DDE_Tnp_1_7"/>
    <property type="match status" value="1"/>
</dbReference>
<dbReference type="STRING" id="50429.A0A2B4RGW1"/>
<reference evidence="4" key="1">
    <citation type="journal article" date="2017" name="bioRxiv">
        <title>Comparative analysis of the genomes of Stylophora pistillata and Acropora digitifera provides evidence for extensive differences between species of corals.</title>
        <authorList>
            <person name="Voolstra C.R."/>
            <person name="Li Y."/>
            <person name="Liew Y.J."/>
            <person name="Baumgarten S."/>
            <person name="Zoccola D."/>
            <person name="Flot J.-F."/>
            <person name="Tambutte S."/>
            <person name="Allemand D."/>
            <person name="Aranda M."/>
        </authorList>
    </citation>
    <scope>NUCLEOTIDE SEQUENCE [LARGE SCALE GENOMIC DNA]</scope>
</reference>
<name>A0A2B4RGW1_STYPI</name>
<sequence length="294" mass="33494">MAANIVFVDEGTNDEVVGGEDSDLDENTDNSESSEEEDDRREEDSDGEADSEEETEEDNWVLGDRIPRRLDFTADRGLNVELPNNPSFSDYFHLLFPENLFNEIASQTNKYATETIASLQRRGRLPQHSRFRNWPEDGVTAGEIKAFLAMIIAMGLVNQENIQDYWSIDEVLSTPFFPQIMSRDKFMNILTFFHLCDNDDYVPRGQEGYDPIKKLGTIYSVVTGKFSDVWKPGKNICIDEGMIPFRGKVHFKVYNPDKPDKYGVKSYQLCDSSNGYCCRSSLKMLPVLGHPHGK</sequence>
<feature type="compositionally biased region" description="Acidic residues" evidence="1">
    <location>
        <begin position="11"/>
        <end position="59"/>
    </location>
</feature>
<comment type="caution">
    <text evidence="3">The sequence shown here is derived from an EMBL/GenBank/DDBJ whole genome shotgun (WGS) entry which is preliminary data.</text>
</comment>
<dbReference type="InterPro" id="IPR029526">
    <property type="entry name" value="PGBD"/>
</dbReference>
<protein>
    <submittedName>
        <fullName evidence="3">PiggyBac transposable element-derived protein 5</fullName>
    </submittedName>
</protein>
<dbReference type="OrthoDB" id="5981073at2759"/>
<evidence type="ECO:0000313" key="3">
    <source>
        <dbReference type="EMBL" id="PFX16396.1"/>
    </source>
</evidence>
<feature type="domain" description="PiggyBac transposable element-derived protein" evidence="2">
    <location>
        <begin position="89"/>
        <end position="280"/>
    </location>
</feature>
<evidence type="ECO:0000256" key="1">
    <source>
        <dbReference type="SAM" id="MobiDB-lite"/>
    </source>
</evidence>
<evidence type="ECO:0000259" key="2">
    <source>
        <dbReference type="Pfam" id="PF13843"/>
    </source>
</evidence>
<keyword evidence="4" id="KW-1185">Reference proteome</keyword>
<organism evidence="3 4">
    <name type="scientific">Stylophora pistillata</name>
    <name type="common">Smooth cauliflower coral</name>
    <dbReference type="NCBI Taxonomy" id="50429"/>
    <lineage>
        <taxon>Eukaryota</taxon>
        <taxon>Metazoa</taxon>
        <taxon>Cnidaria</taxon>
        <taxon>Anthozoa</taxon>
        <taxon>Hexacorallia</taxon>
        <taxon>Scleractinia</taxon>
        <taxon>Astrocoeniina</taxon>
        <taxon>Pocilloporidae</taxon>
        <taxon>Stylophora</taxon>
    </lineage>
</organism>
<dbReference type="PANTHER" id="PTHR46599:SF3">
    <property type="entry name" value="PIGGYBAC TRANSPOSABLE ELEMENT-DERIVED PROTEIN 4"/>
    <property type="match status" value="1"/>
</dbReference>
<dbReference type="PANTHER" id="PTHR46599">
    <property type="entry name" value="PIGGYBAC TRANSPOSABLE ELEMENT-DERIVED PROTEIN 4"/>
    <property type="match status" value="1"/>
</dbReference>